<dbReference type="OrthoDB" id="1905524at2759"/>
<keyword evidence="3" id="KW-1185">Reference proteome</keyword>
<dbReference type="Proteomes" id="UP000737018">
    <property type="component" value="Unassembled WGS sequence"/>
</dbReference>
<feature type="region of interest" description="Disordered" evidence="1">
    <location>
        <begin position="1"/>
        <end position="35"/>
    </location>
</feature>
<evidence type="ECO:0000313" key="2">
    <source>
        <dbReference type="EMBL" id="KAF3974437.1"/>
    </source>
</evidence>
<reference evidence="2" key="1">
    <citation type="submission" date="2020-03" db="EMBL/GenBank/DDBJ databases">
        <title>Castanea mollissima Vanexum genome sequencing.</title>
        <authorList>
            <person name="Staton M."/>
        </authorList>
    </citation>
    <scope>NUCLEOTIDE SEQUENCE</scope>
    <source>
        <tissue evidence="2">Leaf</tissue>
    </source>
</reference>
<accession>A0A8J4RJI3</accession>
<organism evidence="2 3">
    <name type="scientific">Castanea mollissima</name>
    <name type="common">Chinese chestnut</name>
    <dbReference type="NCBI Taxonomy" id="60419"/>
    <lineage>
        <taxon>Eukaryota</taxon>
        <taxon>Viridiplantae</taxon>
        <taxon>Streptophyta</taxon>
        <taxon>Embryophyta</taxon>
        <taxon>Tracheophyta</taxon>
        <taxon>Spermatophyta</taxon>
        <taxon>Magnoliopsida</taxon>
        <taxon>eudicotyledons</taxon>
        <taxon>Gunneridae</taxon>
        <taxon>Pentapetalae</taxon>
        <taxon>rosids</taxon>
        <taxon>fabids</taxon>
        <taxon>Fagales</taxon>
        <taxon>Fagaceae</taxon>
        <taxon>Castanea</taxon>
    </lineage>
</organism>
<dbReference type="PANTHER" id="PTHR33386:SF5">
    <property type="entry name" value="OS02G0740600 PROTEIN"/>
    <property type="match status" value="1"/>
</dbReference>
<proteinExistence type="predicted"/>
<evidence type="ECO:0000313" key="3">
    <source>
        <dbReference type="Proteomes" id="UP000737018"/>
    </source>
</evidence>
<name>A0A8J4RJI3_9ROSI</name>
<comment type="caution">
    <text evidence="2">The sequence shown here is derived from an EMBL/GenBank/DDBJ whole genome shotgun (WGS) entry which is preliminary data.</text>
</comment>
<sequence>MESNGTSWADQWDNHDSPDPVPETNKSSKAKYSKKIGDGLGKTKAVASTGVKKVKEGTTVGFHWIKEKEMQIRCFVYGIEMDSTRFLDWG</sequence>
<protein>
    <submittedName>
        <fullName evidence="2">Uncharacterized protein</fullName>
    </submittedName>
</protein>
<dbReference type="PANTHER" id="PTHR33386">
    <property type="entry name" value="OS02G0740600 PROTEIN"/>
    <property type="match status" value="1"/>
</dbReference>
<dbReference type="AlphaFoldDB" id="A0A8J4RJI3"/>
<evidence type="ECO:0000256" key="1">
    <source>
        <dbReference type="SAM" id="MobiDB-lite"/>
    </source>
</evidence>
<dbReference type="EMBL" id="JRKL02000157">
    <property type="protein sequence ID" value="KAF3974437.1"/>
    <property type="molecule type" value="Genomic_DNA"/>
</dbReference>
<gene>
    <name evidence="2" type="ORF">CMV_002224</name>
</gene>